<gene>
    <name evidence="1" type="ORF">SB48_HM08orf05778</name>
</gene>
<dbReference type="EMBL" id="CP010525">
    <property type="protein sequence ID" value="AJO24427.1"/>
    <property type="molecule type" value="Genomic_DNA"/>
</dbReference>
<accession>A0AAN0T7U0</accession>
<keyword evidence="2" id="KW-1185">Reference proteome</keyword>
<organism evidence="1 2">
    <name type="scientific">Heyndrickxia coagulans</name>
    <name type="common">Weizmannia coagulans</name>
    <dbReference type="NCBI Taxonomy" id="1398"/>
    <lineage>
        <taxon>Bacteria</taxon>
        <taxon>Bacillati</taxon>
        <taxon>Bacillota</taxon>
        <taxon>Bacilli</taxon>
        <taxon>Bacillales</taxon>
        <taxon>Bacillaceae</taxon>
        <taxon>Heyndrickxia</taxon>
    </lineage>
</organism>
<evidence type="ECO:0000313" key="2">
    <source>
        <dbReference type="Proteomes" id="UP000032024"/>
    </source>
</evidence>
<dbReference type="Proteomes" id="UP000032024">
    <property type="component" value="Chromosome"/>
</dbReference>
<sequence length="48" mass="5799">MFYYYFMGKRLQIQSIYLFHPRTHTEYDMNTFSNWGLVLMATAGKIGR</sequence>
<proteinExistence type="predicted"/>
<reference evidence="2" key="1">
    <citation type="submission" date="2015-01" db="EMBL/GenBank/DDBJ databases">
        <title>Comparative genome analysis of Bacillus coagulans HM-08, Clostridium butyricum HM-68, Bacillus subtilis HM-66 and Bacillus paralicheniformis BL-09.</title>
        <authorList>
            <person name="Zhang H."/>
        </authorList>
    </citation>
    <scope>NUCLEOTIDE SEQUENCE [LARGE SCALE GENOMIC DNA]</scope>
    <source>
        <strain evidence="2">HM-08</strain>
    </source>
</reference>
<dbReference type="AlphaFoldDB" id="A0AAN0T7U0"/>
<evidence type="ECO:0000313" key="1">
    <source>
        <dbReference type="EMBL" id="AJO24427.1"/>
    </source>
</evidence>
<name>A0AAN0T7U0_HEYCO</name>
<protein>
    <submittedName>
        <fullName evidence="1">Uncharacterized protein</fullName>
    </submittedName>
</protein>